<keyword evidence="10" id="KW-0333">Golgi apparatus</keyword>
<dbReference type="GO" id="GO:0030166">
    <property type="term" value="P:proteoglycan biosynthetic process"/>
    <property type="evidence" value="ECO:0007669"/>
    <property type="project" value="InterPro"/>
</dbReference>
<dbReference type="GO" id="GO:0016020">
    <property type="term" value="C:membrane"/>
    <property type="evidence" value="ECO:0007669"/>
    <property type="project" value="InterPro"/>
</dbReference>
<name>A0A2C9CPH3_9RHOB</name>
<dbReference type="PANTHER" id="PTHR46025">
    <property type="entry name" value="XYLOSYLTRANSFERASE OXT"/>
    <property type="match status" value="1"/>
</dbReference>
<keyword evidence="13" id="KW-0325">Glycoprotein</keyword>
<evidence type="ECO:0000256" key="1">
    <source>
        <dbReference type="ARBA" id="ARBA00004323"/>
    </source>
</evidence>
<reference evidence="17" key="1">
    <citation type="submission" date="2017-09" db="EMBL/GenBank/DDBJ databases">
        <authorList>
            <person name="Varghese N."/>
            <person name="Submissions S."/>
        </authorList>
    </citation>
    <scope>NUCLEOTIDE SEQUENCE [LARGE SCALE GENOMIC DNA]</scope>
    <source>
        <strain evidence="17">C7</strain>
    </source>
</reference>
<feature type="domain" description="DUF5928" evidence="15">
    <location>
        <begin position="247"/>
        <end position="498"/>
    </location>
</feature>
<evidence type="ECO:0000256" key="5">
    <source>
        <dbReference type="ARBA" id="ARBA00022692"/>
    </source>
</evidence>
<dbReference type="Pfam" id="PF02485">
    <property type="entry name" value="Branch"/>
    <property type="match status" value="1"/>
</dbReference>
<evidence type="ECO:0000256" key="12">
    <source>
        <dbReference type="ARBA" id="ARBA00023157"/>
    </source>
</evidence>
<dbReference type="Proteomes" id="UP000220034">
    <property type="component" value="Unassembled WGS sequence"/>
</dbReference>
<keyword evidence="7" id="KW-0256">Endoplasmic reticulum</keyword>
<keyword evidence="8" id="KW-0735">Signal-anchor</keyword>
<evidence type="ECO:0000256" key="4">
    <source>
        <dbReference type="ARBA" id="ARBA00022679"/>
    </source>
</evidence>
<keyword evidence="6" id="KW-0479">Metal-binding</keyword>
<protein>
    <recommendedName>
        <fullName evidence="14">Peptide O-xylosyltransferase</fullName>
    </recommendedName>
</protein>
<evidence type="ECO:0000313" key="16">
    <source>
        <dbReference type="EMBL" id="SOH93234.1"/>
    </source>
</evidence>
<keyword evidence="17" id="KW-1185">Reference proteome</keyword>
<sequence length="501" mass="57850">MLTKHGDKIAIHVDKSAAPAVWSQIVEELGDDPNVAFCDRVKCGWGEWSLVLATLNALKMARSKWPDATHFYFISGDCMPTKPRAYIARYLEENDKDFVEHNDFYESDWIKTGIKEDRLRYRHYFNERTRKALFYGALKLQRALGMERSTPKGLTIYIGSQWCVLRRSTVDKVLALTASRKDIPRFFATTWIPDETYFQSLVMHVVPREQVENRTLTFLAFSDYGLPLVFHDDQYDLVRTQPHLFTRKVSENALSLRERLRDLFSQDFDRMVTADTAGALFEYVTRRGRVGGRYTERFWERGGKIGRGNEMLVVVCKKYHVGKRFMNAARRAGGPMAHGYVFDEDAGALPALGGIETSTPKRGRHRRAVLRMLLEYHDAERLMICLDPSNIDALRDIRDDQCNLRVMELRTDIDDDYLLGHAKRAGLLPDEARLEDCMPLIRTLDRQFRDDSNALRDLNLAHFYTLNLHDSADLAGEQIARFLDIPFKNGREMAVAEMPFN</sequence>
<dbReference type="EMBL" id="OCTN01000001">
    <property type="protein sequence ID" value="SOH93234.1"/>
    <property type="molecule type" value="Genomic_DNA"/>
</dbReference>
<evidence type="ECO:0000256" key="6">
    <source>
        <dbReference type="ARBA" id="ARBA00022723"/>
    </source>
</evidence>
<comment type="subcellular location">
    <subcellularLocation>
        <location evidence="2">Endoplasmic reticulum membrane</location>
        <topology evidence="2">Single-pass type II membrane protein</topology>
    </subcellularLocation>
    <subcellularLocation>
        <location evidence="1">Golgi apparatus membrane</location>
        <topology evidence="1">Single-pass type II membrane protein</topology>
    </subcellularLocation>
</comment>
<dbReference type="AlphaFoldDB" id="A0A2C9CPH3"/>
<evidence type="ECO:0000256" key="2">
    <source>
        <dbReference type="ARBA" id="ARBA00004648"/>
    </source>
</evidence>
<evidence type="ECO:0000313" key="17">
    <source>
        <dbReference type="Proteomes" id="UP000220034"/>
    </source>
</evidence>
<dbReference type="InterPro" id="IPR043538">
    <property type="entry name" value="XYLT"/>
</dbReference>
<keyword evidence="3" id="KW-0328">Glycosyltransferase</keyword>
<evidence type="ECO:0000256" key="13">
    <source>
        <dbReference type="ARBA" id="ARBA00023180"/>
    </source>
</evidence>
<accession>A0A2C9CPH3</accession>
<evidence type="ECO:0000256" key="14">
    <source>
        <dbReference type="ARBA" id="ARBA00042865"/>
    </source>
</evidence>
<evidence type="ECO:0000259" key="15">
    <source>
        <dbReference type="Pfam" id="PF19350"/>
    </source>
</evidence>
<evidence type="ECO:0000256" key="7">
    <source>
        <dbReference type="ARBA" id="ARBA00022824"/>
    </source>
</evidence>
<evidence type="ECO:0000256" key="9">
    <source>
        <dbReference type="ARBA" id="ARBA00022989"/>
    </source>
</evidence>
<dbReference type="InterPro" id="IPR045972">
    <property type="entry name" value="DUF5928"/>
</dbReference>
<evidence type="ECO:0000256" key="8">
    <source>
        <dbReference type="ARBA" id="ARBA00022968"/>
    </source>
</evidence>
<dbReference type="GO" id="GO:0030158">
    <property type="term" value="F:protein xylosyltransferase activity"/>
    <property type="evidence" value="ECO:0007669"/>
    <property type="project" value="InterPro"/>
</dbReference>
<keyword evidence="9" id="KW-1133">Transmembrane helix</keyword>
<keyword evidence="11" id="KW-0472">Membrane</keyword>
<gene>
    <name evidence="16" type="ORF">SAMN06273572_1011090</name>
</gene>
<dbReference type="PANTHER" id="PTHR46025:SF3">
    <property type="entry name" value="XYLOSYLTRANSFERASE OXT"/>
    <property type="match status" value="1"/>
</dbReference>
<organism evidence="16 17">
    <name type="scientific">Pontivivens marinum</name>
    <dbReference type="NCBI Taxonomy" id="1690039"/>
    <lineage>
        <taxon>Bacteria</taxon>
        <taxon>Pseudomonadati</taxon>
        <taxon>Pseudomonadota</taxon>
        <taxon>Alphaproteobacteria</taxon>
        <taxon>Rhodobacterales</taxon>
        <taxon>Paracoccaceae</taxon>
        <taxon>Pontivivens</taxon>
    </lineage>
</organism>
<evidence type="ECO:0000256" key="10">
    <source>
        <dbReference type="ARBA" id="ARBA00023034"/>
    </source>
</evidence>
<keyword evidence="5" id="KW-0812">Transmembrane</keyword>
<proteinExistence type="predicted"/>
<evidence type="ECO:0000256" key="3">
    <source>
        <dbReference type="ARBA" id="ARBA00022676"/>
    </source>
</evidence>
<evidence type="ECO:0000256" key="11">
    <source>
        <dbReference type="ARBA" id="ARBA00023136"/>
    </source>
</evidence>
<keyword evidence="12" id="KW-1015">Disulfide bond</keyword>
<keyword evidence="4" id="KW-0808">Transferase</keyword>
<dbReference type="InterPro" id="IPR003406">
    <property type="entry name" value="Glyco_trans_14"/>
</dbReference>
<dbReference type="GO" id="GO:0046872">
    <property type="term" value="F:metal ion binding"/>
    <property type="evidence" value="ECO:0007669"/>
    <property type="project" value="UniProtKB-KW"/>
</dbReference>
<dbReference type="Pfam" id="PF19350">
    <property type="entry name" value="DUF5928"/>
    <property type="match status" value="1"/>
</dbReference>